<protein>
    <submittedName>
        <fullName evidence="3">Major antigen-like</fullName>
    </submittedName>
</protein>
<dbReference type="AlphaFoldDB" id="A0AAU9FDC6"/>
<feature type="region of interest" description="Disordered" evidence="2">
    <location>
        <begin position="34"/>
        <end position="61"/>
    </location>
</feature>
<gene>
    <name evidence="3" type="ORF">DMAD_11464</name>
</gene>
<evidence type="ECO:0000313" key="4">
    <source>
        <dbReference type="Proteomes" id="UP001500889"/>
    </source>
</evidence>
<sequence length="531" mass="60332">MESEDEVGCMFSCESCESIKLHLDLAKESDGCECGSSQSNSATQSDGNTSNILSVPTDSGSSIDIPLKGSEDWNFLEHLKKDPKGFLDEIVERYVQLNKLVKQKNKMTDQAVEQSTNDRQLLLEEQKLNSDLRLELEDCKQRVASASANCRNLAKHNGICTVIKNELFQWQKICAGLTADKEQLVEELNFYKSQALDEMTEGGGDGCGSPQNYQILYKALKNQLERSQGIILELAKRNEELDKNAAATLQSTDATLQELQEELSFYKKRYFEENAEELQKNKKLQEALTRMQTSFKTLEVANERLSSEMEVYKESFFQDESKGDKKVKTLCLSLQSELEESKKTIDNFRAKNDKLNEKVADMKLMLNRMDLQAKGLKIALDMNAELEDRAAEHDRAIVLLQRYNSHLREKATKRRKSYRKLQETLKLELAKQQALSCSGGPDGGLNHGNAGKQDSLAMRLMRHFEMVTATPVSNHIRTSSTVSLSQIIGRDHLKMDPEEVLEEVYKAFCGMVYNYWIHEAHAECQPSFIER</sequence>
<evidence type="ECO:0000256" key="1">
    <source>
        <dbReference type="SAM" id="Coils"/>
    </source>
</evidence>
<evidence type="ECO:0000256" key="2">
    <source>
        <dbReference type="SAM" id="MobiDB-lite"/>
    </source>
</evidence>
<feature type="coiled-coil region" evidence="1">
    <location>
        <begin position="122"/>
        <end position="149"/>
    </location>
</feature>
<keyword evidence="1" id="KW-0175">Coiled coil</keyword>
<dbReference type="Proteomes" id="UP001500889">
    <property type="component" value="Chromosome U"/>
</dbReference>
<accession>A0AAU9FDC6</accession>
<name>A0AAU9FDC6_DROMD</name>
<reference evidence="3 4" key="1">
    <citation type="submission" date="2024-02" db="EMBL/GenBank/DDBJ databases">
        <title>A chromosome-level genome assembly of Drosophila madeirensis, a fruit fly species endemic to Madeira island.</title>
        <authorList>
            <person name="Tomihara K."/>
            <person name="Llopart A."/>
            <person name="Yamamoto D."/>
        </authorList>
    </citation>
    <scope>NUCLEOTIDE SEQUENCE [LARGE SCALE GENOMIC DNA]</scope>
    <source>
        <strain evidence="3 4">RF1</strain>
    </source>
</reference>
<feature type="compositionally biased region" description="Polar residues" evidence="2">
    <location>
        <begin position="35"/>
        <end position="61"/>
    </location>
</feature>
<organism evidence="3 4">
    <name type="scientific">Drosophila madeirensis</name>
    <name type="common">Fruit fly</name>
    <dbReference type="NCBI Taxonomy" id="30013"/>
    <lineage>
        <taxon>Eukaryota</taxon>
        <taxon>Metazoa</taxon>
        <taxon>Ecdysozoa</taxon>
        <taxon>Arthropoda</taxon>
        <taxon>Hexapoda</taxon>
        <taxon>Insecta</taxon>
        <taxon>Pterygota</taxon>
        <taxon>Neoptera</taxon>
        <taxon>Endopterygota</taxon>
        <taxon>Diptera</taxon>
        <taxon>Brachycera</taxon>
        <taxon>Muscomorpha</taxon>
        <taxon>Ephydroidea</taxon>
        <taxon>Drosophilidae</taxon>
        <taxon>Drosophila</taxon>
        <taxon>Sophophora</taxon>
    </lineage>
</organism>
<feature type="coiled-coil region" evidence="1">
    <location>
        <begin position="174"/>
        <end position="396"/>
    </location>
</feature>
<evidence type="ECO:0000313" key="3">
    <source>
        <dbReference type="EMBL" id="BFF93651.1"/>
    </source>
</evidence>
<keyword evidence="4" id="KW-1185">Reference proteome</keyword>
<dbReference type="EMBL" id="AP029264">
    <property type="protein sequence ID" value="BFF93651.1"/>
    <property type="molecule type" value="Genomic_DNA"/>
</dbReference>
<proteinExistence type="predicted"/>